<name>A0A7W7T1W7_9PSEU</name>
<organism evidence="1 2">
    <name type="scientific">Saccharothrix violaceirubra</name>
    <dbReference type="NCBI Taxonomy" id="413306"/>
    <lineage>
        <taxon>Bacteria</taxon>
        <taxon>Bacillati</taxon>
        <taxon>Actinomycetota</taxon>
        <taxon>Actinomycetes</taxon>
        <taxon>Pseudonocardiales</taxon>
        <taxon>Pseudonocardiaceae</taxon>
        <taxon>Saccharothrix</taxon>
    </lineage>
</organism>
<sequence>MDSPKDVTVQEFLDDLCDALAHIDVVQPADLREPLSLWLRATEERALRDGWTHLLGRSVTAEWNATRAILRAARE</sequence>
<keyword evidence="2" id="KW-1185">Reference proteome</keyword>
<dbReference type="Proteomes" id="UP000542674">
    <property type="component" value="Unassembled WGS sequence"/>
</dbReference>
<dbReference type="RefSeq" id="WP_184666569.1">
    <property type="nucleotide sequence ID" value="NZ_BAABAI010000034.1"/>
</dbReference>
<gene>
    <name evidence="1" type="ORF">F4559_001184</name>
</gene>
<dbReference type="AlphaFoldDB" id="A0A7W7T1W7"/>
<protein>
    <submittedName>
        <fullName evidence="1">Uncharacterized protein</fullName>
    </submittedName>
</protein>
<proteinExistence type="predicted"/>
<comment type="caution">
    <text evidence="1">The sequence shown here is derived from an EMBL/GenBank/DDBJ whole genome shotgun (WGS) entry which is preliminary data.</text>
</comment>
<dbReference type="EMBL" id="JACHJS010000001">
    <property type="protein sequence ID" value="MBB4963825.1"/>
    <property type="molecule type" value="Genomic_DNA"/>
</dbReference>
<accession>A0A7W7T1W7</accession>
<evidence type="ECO:0000313" key="1">
    <source>
        <dbReference type="EMBL" id="MBB4963825.1"/>
    </source>
</evidence>
<evidence type="ECO:0000313" key="2">
    <source>
        <dbReference type="Proteomes" id="UP000542674"/>
    </source>
</evidence>
<reference evidence="1 2" key="1">
    <citation type="submission" date="2020-08" db="EMBL/GenBank/DDBJ databases">
        <title>Sequencing the genomes of 1000 actinobacteria strains.</title>
        <authorList>
            <person name="Klenk H.-P."/>
        </authorList>
    </citation>
    <scope>NUCLEOTIDE SEQUENCE [LARGE SCALE GENOMIC DNA]</scope>
    <source>
        <strain evidence="1 2">DSM 45084</strain>
    </source>
</reference>